<dbReference type="SUPFAM" id="SSF56770">
    <property type="entry name" value="HydA/Nqo6-like"/>
    <property type="match status" value="1"/>
</dbReference>
<evidence type="ECO:0000313" key="6">
    <source>
        <dbReference type="Proteomes" id="UP000515472"/>
    </source>
</evidence>
<dbReference type="Gene3D" id="3.40.50.700">
    <property type="entry name" value="NADH:ubiquinone oxidoreductase-like, 20kDa subunit"/>
    <property type="match status" value="1"/>
</dbReference>
<keyword evidence="3" id="KW-0560">Oxidoreductase</keyword>
<name>A0A6S6M332_9BACT</name>
<dbReference type="InterPro" id="IPR037024">
    <property type="entry name" value="NiFe_Hase_small_N_sf"/>
</dbReference>
<evidence type="ECO:0000313" key="5">
    <source>
        <dbReference type="EMBL" id="BCG45785.1"/>
    </source>
</evidence>
<dbReference type="RefSeq" id="WP_197971392.1">
    <property type="nucleotide sequence ID" value="NZ_AP023213.1"/>
</dbReference>
<dbReference type="Pfam" id="PF01058">
    <property type="entry name" value="Oxidored_q6"/>
    <property type="match status" value="1"/>
</dbReference>
<gene>
    <name evidence="5" type="ORF">GEOBRER4_n0556</name>
</gene>
<accession>A0A6S6M332</accession>
<dbReference type="PANTHER" id="PTHR42845">
    <property type="entry name" value="COENZYME F420-REDUCING HYDROGENASE, GAMMA SUBUNIT"/>
    <property type="match status" value="1"/>
</dbReference>
<sequence length="337" mass="35698">MTGGRGGGKPGKPKLAMYWGASCGGCEIALVNLHERILDVDAAFDFMFCPCLLDTKKKDVEALPDGAIAVTLFNGALRSSENEEMARLLRRKSRLLIATGSCAVEGCIPGLANLRSREELIEGVYLDSPTLDNPQGTLPVGSSLTPLGALELPSLLPRVKTLREVVPVDYLIPGCPPESHQLWNALEAVILGELPAPGSFLGAGEGTVCRDCARTKEDKSIGRLYRNHEIEPVDGKCLLEQGMICLGVATRGGCGAPCPDANMPCSGCYGPPEGVADQGGAMIAALGSIIDPGEHRGKGEKELALRLEEFLDQVPDYAGLLYKYTLPGSVLGGRVKR</sequence>
<protein>
    <recommendedName>
        <fullName evidence="4">NADH:ubiquinone oxidoreductase-like 20kDa subunit domain-containing protein</fullName>
    </recommendedName>
</protein>
<evidence type="ECO:0000256" key="3">
    <source>
        <dbReference type="ARBA" id="ARBA00023002"/>
    </source>
</evidence>
<evidence type="ECO:0000259" key="4">
    <source>
        <dbReference type="Pfam" id="PF01058"/>
    </source>
</evidence>
<reference evidence="5 6" key="1">
    <citation type="submission" date="2020-06" db="EMBL/GenBank/DDBJ databases">
        <title>Interaction of electrochemicaly active bacteria, Geobacter bremensis R4 on different carbon anode.</title>
        <authorList>
            <person name="Meng L."/>
            <person name="Yoshida N."/>
        </authorList>
    </citation>
    <scope>NUCLEOTIDE SEQUENCE [LARGE SCALE GENOMIC DNA]</scope>
    <source>
        <strain evidence="5 6">R4</strain>
    </source>
</reference>
<keyword evidence="6" id="KW-1185">Reference proteome</keyword>
<comment type="subcellular location">
    <subcellularLocation>
        <location evidence="1">Periplasm</location>
    </subcellularLocation>
</comment>
<dbReference type="GO" id="GO:0016491">
    <property type="term" value="F:oxidoreductase activity"/>
    <property type="evidence" value="ECO:0007669"/>
    <property type="project" value="UniProtKB-KW"/>
</dbReference>
<evidence type="ECO:0000256" key="2">
    <source>
        <dbReference type="ARBA" id="ARBA00022764"/>
    </source>
</evidence>
<dbReference type="InterPro" id="IPR006137">
    <property type="entry name" value="NADH_UbQ_OxRdtase-like_20kDa"/>
</dbReference>
<dbReference type="GO" id="GO:0051536">
    <property type="term" value="F:iron-sulfur cluster binding"/>
    <property type="evidence" value="ECO:0007669"/>
    <property type="project" value="InterPro"/>
</dbReference>
<dbReference type="PANTHER" id="PTHR42845:SF2">
    <property type="entry name" value="F420-NON-REDUCING HYDROGENASE VHU SUBUNIT G"/>
    <property type="match status" value="1"/>
</dbReference>
<dbReference type="EMBL" id="AP023213">
    <property type="protein sequence ID" value="BCG45785.1"/>
    <property type="molecule type" value="Genomic_DNA"/>
</dbReference>
<dbReference type="KEGG" id="gbn:GEOBRER4_05350"/>
<dbReference type="Proteomes" id="UP000515472">
    <property type="component" value="Chromosome"/>
</dbReference>
<dbReference type="AlphaFoldDB" id="A0A6S6M332"/>
<keyword evidence="2" id="KW-0574">Periplasm</keyword>
<organism evidence="5 6">
    <name type="scientific">Citrifermentans bremense</name>
    <dbReference type="NCBI Taxonomy" id="60035"/>
    <lineage>
        <taxon>Bacteria</taxon>
        <taxon>Pseudomonadati</taxon>
        <taxon>Thermodesulfobacteriota</taxon>
        <taxon>Desulfuromonadia</taxon>
        <taxon>Geobacterales</taxon>
        <taxon>Geobacteraceae</taxon>
        <taxon>Citrifermentans</taxon>
    </lineage>
</organism>
<proteinExistence type="predicted"/>
<dbReference type="InterPro" id="IPR051349">
    <property type="entry name" value="Hydrogenase_assoc-protein"/>
</dbReference>
<dbReference type="GO" id="GO:0042597">
    <property type="term" value="C:periplasmic space"/>
    <property type="evidence" value="ECO:0007669"/>
    <property type="project" value="UniProtKB-SubCell"/>
</dbReference>
<feature type="domain" description="NADH:ubiquinone oxidoreductase-like 20kDa subunit" evidence="4">
    <location>
        <begin position="23"/>
        <end position="188"/>
    </location>
</feature>
<evidence type="ECO:0000256" key="1">
    <source>
        <dbReference type="ARBA" id="ARBA00004418"/>
    </source>
</evidence>